<dbReference type="EMBL" id="FPIZ01000024">
    <property type="protein sequence ID" value="SFW84303.1"/>
    <property type="molecule type" value="Genomic_DNA"/>
</dbReference>
<sequence length="102" mass="10667">MGTASKFSIKNFDFSKANFAEFLDDAIRTANQPLTVIADLGGGRIFHHFIDVAAVAGLTGVSAEQLGALKAGGSLIVRELKLGTGGTDFWTTTGNAGYILMT</sequence>
<keyword evidence="4" id="KW-1185">Reference proteome</keyword>
<evidence type="ECO:0000313" key="3">
    <source>
        <dbReference type="Proteomes" id="UP000183788"/>
    </source>
</evidence>
<dbReference type="Proteomes" id="UP000183788">
    <property type="component" value="Unassembled WGS sequence"/>
</dbReference>
<organism evidence="1 3">
    <name type="scientific">Chitinophaga sancti</name>
    <dbReference type="NCBI Taxonomy" id="1004"/>
    <lineage>
        <taxon>Bacteria</taxon>
        <taxon>Pseudomonadati</taxon>
        <taxon>Bacteroidota</taxon>
        <taxon>Chitinophagia</taxon>
        <taxon>Chitinophagales</taxon>
        <taxon>Chitinophagaceae</taxon>
        <taxon>Chitinophaga</taxon>
    </lineage>
</organism>
<evidence type="ECO:0000313" key="4">
    <source>
        <dbReference type="Proteomes" id="UP001326715"/>
    </source>
</evidence>
<protein>
    <submittedName>
        <fullName evidence="1">Uncharacterized protein</fullName>
    </submittedName>
</protein>
<dbReference type="AlphaFoldDB" id="A0A1K1SJR5"/>
<evidence type="ECO:0000313" key="1">
    <source>
        <dbReference type="EMBL" id="SFW84303.1"/>
    </source>
</evidence>
<gene>
    <name evidence="1" type="ORF">SAMN05661012_05515</name>
    <name evidence="2" type="ORF">SR876_00360</name>
</gene>
<reference evidence="2 4" key="2">
    <citation type="submission" date="2023-11" db="EMBL/GenBank/DDBJ databases">
        <title>MicrobeMod: A computational toolkit for identifying prokaryotic methylation and restriction-modification with nanopore sequencing.</title>
        <authorList>
            <person name="Crits-Christoph A."/>
            <person name="Kang S.C."/>
            <person name="Lee H."/>
            <person name="Ostrov N."/>
        </authorList>
    </citation>
    <scope>NUCLEOTIDE SEQUENCE [LARGE SCALE GENOMIC DNA]</scope>
    <source>
        <strain evidence="2 4">ATCC 23090</strain>
    </source>
</reference>
<dbReference type="Proteomes" id="UP001326715">
    <property type="component" value="Chromosome"/>
</dbReference>
<proteinExistence type="predicted"/>
<name>A0A1K1SJR5_9BACT</name>
<reference evidence="1 3" key="1">
    <citation type="submission" date="2016-11" db="EMBL/GenBank/DDBJ databases">
        <authorList>
            <person name="Jaros S."/>
            <person name="Januszkiewicz K."/>
            <person name="Wedrychowicz H."/>
        </authorList>
    </citation>
    <scope>NUCLEOTIDE SEQUENCE [LARGE SCALE GENOMIC DNA]</scope>
    <source>
        <strain evidence="1 3">DSM 784</strain>
    </source>
</reference>
<dbReference type="EMBL" id="CP140154">
    <property type="protein sequence ID" value="WQG89930.1"/>
    <property type="molecule type" value="Genomic_DNA"/>
</dbReference>
<dbReference type="RefSeq" id="WP_072364644.1">
    <property type="nucleotide sequence ID" value="NZ_CP139972.1"/>
</dbReference>
<evidence type="ECO:0000313" key="2">
    <source>
        <dbReference type="EMBL" id="WQG89930.1"/>
    </source>
</evidence>
<accession>A0A1K1SJR5</accession>
<dbReference type="OrthoDB" id="9968197at2"/>